<dbReference type="AlphaFoldDB" id="A0AA88A1F8"/>
<feature type="compositionally biased region" description="Polar residues" evidence="1">
    <location>
        <begin position="185"/>
        <end position="197"/>
    </location>
</feature>
<protein>
    <submittedName>
        <fullName evidence="2">Uncharacterized protein</fullName>
    </submittedName>
</protein>
<proteinExistence type="predicted"/>
<accession>A0AA88A1F8</accession>
<evidence type="ECO:0000256" key="1">
    <source>
        <dbReference type="SAM" id="MobiDB-lite"/>
    </source>
</evidence>
<feature type="region of interest" description="Disordered" evidence="1">
    <location>
        <begin position="182"/>
        <end position="214"/>
    </location>
</feature>
<evidence type="ECO:0000313" key="3">
    <source>
        <dbReference type="Proteomes" id="UP001187192"/>
    </source>
</evidence>
<dbReference type="Proteomes" id="UP001187192">
    <property type="component" value="Unassembled WGS sequence"/>
</dbReference>
<evidence type="ECO:0000313" key="2">
    <source>
        <dbReference type="EMBL" id="GMN47879.1"/>
    </source>
</evidence>
<name>A0AA88A1F8_FICCA</name>
<gene>
    <name evidence="2" type="ORF">TIFTF001_017067</name>
</gene>
<organism evidence="2 3">
    <name type="scientific">Ficus carica</name>
    <name type="common">Common fig</name>
    <dbReference type="NCBI Taxonomy" id="3494"/>
    <lineage>
        <taxon>Eukaryota</taxon>
        <taxon>Viridiplantae</taxon>
        <taxon>Streptophyta</taxon>
        <taxon>Embryophyta</taxon>
        <taxon>Tracheophyta</taxon>
        <taxon>Spermatophyta</taxon>
        <taxon>Magnoliopsida</taxon>
        <taxon>eudicotyledons</taxon>
        <taxon>Gunneridae</taxon>
        <taxon>Pentapetalae</taxon>
        <taxon>rosids</taxon>
        <taxon>fabids</taxon>
        <taxon>Rosales</taxon>
        <taxon>Moraceae</taxon>
        <taxon>Ficeae</taxon>
        <taxon>Ficus</taxon>
    </lineage>
</organism>
<reference evidence="2" key="1">
    <citation type="submission" date="2023-07" db="EMBL/GenBank/DDBJ databases">
        <title>draft genome sequence of fig (Ficus carica).</title>
        <authorList>
            <person name="Takahashi T."/>
            <person name="Nishimura K."/>
        </authorList>
    </citation>
    <scope>NUCLEOTIDE SEQUENCE</scope>
</reference>
<keyword evidence="3" id="KW-1185">Reference proteome</keyword>
<comment type="caution">
    <text evidence="2">The sequence shown here is derived from an EMBL/GenBank/DDBJ whole genome shotgun (WGS) entry which is preliminary data.</text>
</comment>
<sequence length="261" mass="29501">MIVMSRIYILVEYSGKWENVDGGFWRWFGVGMSKGFVVDRSINFLDLRETIYDRASIDRSEYAIEITHKPIGDIFGDNATPTLISNDSDVIDLMFLYYEKQGMTLYVMITEKYDKGKAIYVRGDVDLNNDGSDALGFHVDYFGCGINEEIPFVARFIPTKLFGSYEHALQICTTSTPINERITGFNPTPITGSNPTPEETVHEKVPNEDDGVDKADDDVVEGGNEVRKGCDGVPGEVMIYMREFMIAVVDILNLKRKDLFH</sequence>
<dbReference type="EMBL" id="BTGU01000026">
    <property type="protein sequence ID" value="GMN47879.1"/>
    <property type="molecule type" value="Genomic_DNA"/>
</dbReference>